<evidence type="ECO:0000256" key="3">
    <source>
        <dbReference type="ARBA" id="ARBA00011918"/>
    </source>
</evidence>
<evidence type="ECO:0000313" key="15">
    <source>
        <dbReference type="Proteomes" id="UP000701801"/>
    </source>
</evidence>
<evidence type="ECO:0000256" key="9">
    <source>
        <dbReference type="ARBA" id="ARBA00030795"/>
    </source>
</evidence>
<keyword evidence="15" id="KW-1185">Reference proteome</keyword>
<dbReference type="EC" id="2.1.1.63" evidence="3"/>
<keyword evidence="6" id="KW-0808">Transferase</keyword>
<keyword evidence="8" id="KW-0234">DNA repair</keyword>
<evidence type="ECO:0000256" key="5">
    <source>
        <dbReference type="ARBA" id="ARBA00022603"/>
    </source>
</evidence>
<evidence type="ECO:0000256" key="12">
    <source>
        <dbReference type="SAM" id="MobiDB-lite"/>
    </source>
</evidence>
<reference evidence="14" key="1">
    <citation type="submission" date="2021-07" db="EMBL/GenBank/DDBJ databases">
        <authorList>
            <person name="Durling M."/>
        </authorList>
    </citation>
    <scope>NUCLEOTIDE SEQUENCE</scope>
</reference>
<feature type="compositionally biased region" description="Basic and acidic residues" evidence="12">
    <location>
        <begin position="104"/>
        <end position="116"/>
    </location>
</feature>
<feature type="compositionally biased region" description="Polar residues" evidence="12">
    <location>
        <begin position="131"/>
        <end position="142"/>
    </location>
</feature>
<proteinExistence type="inferred from homology"/>
<evidence type="ECO:0000313" key="14">
    <source>
        <dbReference type="EMBL" id="CAG8973543.1"/>
    </source>
</evidence>
<evidence type="ECO:0000256" key="11">
    <source>
        <dbReference type="ARBA" id="ARBA00049348"/>
    </source>
</evidence>
<evidence type="ECO:0000256" key="4">
    <source>
        <dbReference type="ARBA" id="ARBA00015377"/>
    </source>
</evidence>
<dbReference type="PANTHER" id="PTHR10815:SF13">
    <property type="entry name" value="METHYLATED-DNA--PROTEIN-CYSTEINE METHYLTRANSFERASE"/>
    <property type="match status" value="1"/>
</dbReference>
<comment type="catalytic activity">
    <reaction evidence="1">
        <text>a 4-O-methyl-thymidine in DNA + L-cysteinyl-[protein] = a thymidine in DNA + S-methyl-L-cysteinyl-[protein]</text>
        <dbReference type="Rhea" id="RHEA:53428"/>
        <dbReference type="Rhea" id="RHEA-COMP:10131"/>
        <dbReference type="Rhea" id="RHEA-COMP:10132"/>
        <dbReference type="Rhea" id="RHEA-COMP:13555"/>
        <dbReference type="Rhea" id="RHEA-COMP:13556"/>
        <dbReference type="ChEBI" id="CHEBI:29950"/>
        <dbReference type="ChEBI" id="CHEBI:82612"/>
        <dbReference type="ChEBI" id="CHEBI:137386"/>
        <dbReference type="ChEBI" id="CHEBI:137387"/>
        <dbReference type="EC" id="2.1.1.63"/>
    </reaction>
</comment>
<comment type="similarity">
    <text evidence="2">Belongs to the MGMT family.</text>
</comment>
<dbReference type="GO" id="GO:0006281">
    <property type="term" value="P:DNA repair"/>
    <property type="evidence" value="ECO:0007669"/>
    <property type="project" value="UniProtKB-KW"/>
</dbReference>
<dbReference type="PANTHER" id="PTHR10815">
    <property type="entry name" value="METHYLATED-DNA--PROTEIN-CYSTEINE METHYLTRANSFERASE"/>
    <property type="match status" value="1"/>
</dbReference>
<organism evidence="14 15">
    <name type="scientific">Hymenoscyphus albidus</name>
    <dbReference type="NCBI Taxonomy" id="595503"/>
    <lineage>
        <taxon>Eukaryota</taxon>
        <taxon>Fungi</taxon>
        <taxon>Dikarya</taxon>
        <taxon>Ascomycota</taxon>
        <taxon>Pezizomycotina</taxon>
        <taxon>Leotiomycetes</taxon>
        <taxon>Helotiales</taxon>
        <taxon>Helotiaceae</taxon>
        <taxon>Hymenoscyphus</taxon>
    </lineage>
</organism>
<sequence>MAPSDLQDLQANWKELCQKTLPAAATAKDPAQSKWPVLVDHCFARIVLDNVVGVDSPWKEKLKSPAYKNMSQPQLESCIELGFKILDGAVDLVGLNEKSLALRGKQESVKRKRSEEPTSEDDEVKKRKLSLSLQPDSSAQDQNRNRNRNRKLITGEISPYFASPSPSMKNPRTNSVAEEDLTPWIPKIALCHKTPFQKRVLTALCQVPRGKFTTYAAISTYLNACPRSVGTALRDNPFAPDVPCHRVLTTGGGIGGFRGSWGRNGEVGKNDDKKRALLREEVVRFDGSGKAVGVAWDHFR</sequence>
<feature type="domain" description="Methylated-DNA-[protein]-cysteine S-methyltransferase DNA binding" evidence="13">
    <location>
        <begin position="195"/>
        <end position="281"/>
    </location>
</feature>
<dbReference type="PROSITE" id="PS00374">
    <property type="entry name" value="MGMT"/>
    <property type="match status" value="1"/>
</dbReference>
<keyword evidence="7" id="KW-0227">DNA damage</keyword>
<dbReference type="InterPro" id="IPR036217">
    <property type="entry name" value="MethylDNA_cys_MeTrfase_DNAb"/>
</dbReference>
<feature type="region of interest" description="Disordered" evidence="12">
    <location>
        <begin position="104"/>
        <end position="174"/>
    </location>
</feature>
<dbReference type="Gene3D" id="1.10.10.10">
    <property type="entry name" value="Winged helix-like DNA-binding domain superfamily/Winged helix DNA-binding domain"/>
    <property type="match status" value="1"/>
</dbReference>
<dbReference type="InterPro" id="IPR036388">
    <property type="entry name" value="WH-like_DNA-bd_sf"/>
</dbReference>
<gene>
    <name evidence="14" type="ORF">HYALB_00002869</name>
</gene>
<name>A0A9N9PSH5_9HELO</name>
<evidence type="ECO:0000256" key="1">
    <source>
        <dbReference type="ARBA" id="ARBA00001286"/>
    </source>
</evidence>
<evidence type="ECO:0000256" key="8">
    <source>
        <dbReference type="ARBA" id="ARBA00023204"/>
    </source>
</evidence>
<keyword evidence="5" id="KW-0489">Methyltransferase</keyword>
<dbReference type="InterPro" id="IPR014048">
    <property type="entry name" value="MethylDNA_cys_MeTrfase_DNA-bd"/>
</dbReference>
<dbReference type="Pfam" id="PF01035">
    <property type="entry name" value="DNA_binding_1"/>
    <property type="match status" value="1"/>
</dbReference>
<dbReference type="NCBIfam" id="TIGR00589">
    <property type="entry name" value="ogt"/>
    <property type="match status" value="1"/>
</dbReference>
<dbReference type="AlphaFoldDB" id="A0A9N9PSH5"/>
<dbReference type="CDD" id="cd06445">
    <property type="entry name" value="ATase"/>
    <property type="match status" value="1"/>
</dbReference>
<dbReference type="Proteomes" id="UP000701801">
    <property type="component" value="Unassembled WGS sequence"/>
</dbReference>
<dbReference type="EMBL" id="CAJVRM010000072">
    <property type="protein sequence ID" value="CAG8973543.1"/>
    <property type="molecule type" value="Genomic_DNA"/>
</dbReference>
<evidence type="ECO:0000256" key="7">
    <source>
        <dbReference type="ARBA" id="ARBA00022763"/>
    </source>
</evidence>
<dbReference type="OrthoDB" id="1907495at2759"/>
<dbReference type="GO" id="GO:0003908">
    <property type="term" value="F:methylated-DNA-[protein]-cysteine S-methyltransferase activity"/>
    <property type="evidence" value="ECO:0007669"/>
    <property type="project" value="UniProtKB-EC"/>
</dbReference>
<comment type="caution">
    <text evidence="14">The sequence shown here is derived from an EMBL/GenBank/DDBJ whole genome shotgun (WGS) entry which is preliminary data.</text>
</comment>
<evidence type="ECO:0000259" key="13">
    <source>
        <dbReference type="Pfam" id="PF01035"/>
    </source>
</evidence>
<dbReference type="SUPFAM" id="SSF46767">
    <property type="entry name" value="Methylated DNA-protein cysteine methyltransferase, C-terminal domain"/>
    <property type="match status" value="1"/>
</dbReference>
<comment type="catalytic activity">
    <reaction evidence="11">
        <text>a 6-O-methyl-2'-deoxyguanosine in DNA + L-cysteinyl-[protein] = S-methyl-L-cysteinyl-[protein] + a 2'-deoxyguanosine in DNA</text>
        <dbReference type="Rhea" id="RHEA:24000"/>
        <dbReference type="Rhea" id="RHEA-COMP:10131"/>
        <dbReference type="Rhea" id="RHEA-COMP:10132"/>
        <dbReference type="Rhea" id="RHEA-COMP:11367"/>
        <dbReference type="Rhea" id="RHEA-COMP:11368"/>
        <dbReference type="ChEBI" id="CHEBI:29950"/>
        <dbReference type="ChEBI" id="CHEBI:82612"/>
        <dbReference type="ChEBI" id="CHEBI:85445"/>
        <dbReference type="ChEBI" id="CHEBI:85448"/>
        <dbReference type="EC" id="2.1.1.63"/>
    </reaction>
</comment>
<feature type="compositionally biased region" description="Polar residues" evidence="12">
    <location>
        <begin position="164"/>
        <end position="174"/>
    </location>
</feature>
<evidence type="ECO:0000256" key="10">
    <source>
        <dbReference type="ARBA" id="ARBA00031621"/>
    </source>
</evidence>
<protein>
    <recommendedName>
        <fullName evidence="4">Methylated-DNA--protein-cysteine methyltransferase</fullName>
        <ecNumber evidence="3">2.1.1.63</ecNumber>
    </recommendedName>
    <alternativeName>
        <fullName evidence="9">6-O-methylguanine-DNA methyltransferase</fullName>
    </alternativeName>
    <alternativeName>
        <fullName evidence="10">O-6-methylguanine-DNA-alkyltransferase</fullName>
    </alternativeName>
</protein>
<accession>A0A9N9PSH5</accession>
<evidence type="ECO:0000256" key="2">
    <source>
        <dbReference type="ARBA" id="ARBA00008711"/>
    </source>
</evidence>
<dbReference type="InterPro" id="IPR001497">
    <property type="entry name" value="MethylDNA_cys_MeTrfase_AS"/>
</dbReference>
<dbReference type="GO" id="GO:0032259">
    <property type="term" value="P:methylation"/>
    <property type="evidence" value="ECO:0007669"/>
    <property type="project" value="UniProtKB-KW"/>
</dbReference>
<evidence type="ECO:0000256" key="6">
    <source>
        <dbReference type="ARBA" id="ARBA00022679"/>
    </source>
</evidence>